<evidence type="ECO:0000313" key="3">
    <source>
        <dbReference type="EMBL" id="QDU65004.1"/>
    </source>
</evidence>
<name>A0A518BDF6_9BACT</name>
<reference evidence="3 4" key="1">
    <citation type="submission" date="2019-02" db="EMBL/GenBank/DDBJ databases">
        <title>Deep-cultivation of Planctomycetes and their phenomic and genomic characterization uncovers novel biology.</title>
        <authorList>
            <person name="Wiegand S."/>
            <person name="Jogler M."/>
            <person name="Boedeker C."/>
            <person name="Pinto D."/>
            <person name="Vollmers J."/>
            <person name="Rivas-Marin E."/>
            <person name="Kohn T."/>
            <person name="Peeters S.H."/>
            <person name="Heuer A."/>
            <person name="Rast P."/>
            <person name="Oberbeckmann S."/>
            <person name="Bunk B."/>
            <person name="Jeske O."/>
            <person name="Meyerdierks A."/>
            <person name="Storesund J.E."/>
            <person name="Kallscheuer N."/>
            <person name="Luecker S."/>
            <person name="Lage O.M."/>
            <person name="Pohl T."/>
            <person name="Merkel B.J."/>
            <person name="Hornburger P."/>
            <person name="Mueller R.-W."/>
            <person name="Bruemmer F."/>
            <person name="Labrenz M."/>
            <person name="Spormann A.M."/>
            <person name="Op den Camp H."/>
            <person name="Overmann J."/>
            <person name="Amann R."/>
            <person name="Jetten M.S.M."/>
            <person name="Mascher T."/>
            <person name="Medema M.H."/>
            <person name="Devos D.P."/>
            <person name="Kaster A.-K."/>
            <person name="Ovreas L."/>
            <person name="Rohde M."/>
            <person name="Galperin M.Y."/>
            <person name="Jogler C."/>
        </authorList>
    </citation>
    <scope>NUCLEOTIDE SEQUENCE [LARGE SCALE GENOMIC DNA]</scope>
    <source>
        <strain evidence="3 4">Pla133</strain>
    </source>
</reference>
<evidence type="ECO:0000256" key="1">
    <source>
        <dbReference type="ARBA" id="ARBA00022801"/>
    </source>
</evidence>
<gene>
    <name evidence="3" type="primary">nadE_2</name>
    <name evidence="3" type="ORF">Pla133_00670</name>
</gene>
<protein>
    <submittedName>
        <fullName evidence="3">Glutamine-dependent NAD(+) synthetase</fullName>
        <ecNumber evidence="3">6.3.5.1</ecNumber>
    </submittedName>
</protein>
<dbReference type="GO" id="GO:0033388">
    <property type="term" value="P:putrescine biosynthetic process from arginine"/>
    <property type="evidence" value="ECO:0007669"/>
    <property type="project" value="TreeGrafter"/>
</dbReference>
<dbReference type="SUPFAM" id="SSF56317">
    <property type="entry name" value="Carbon-nitrogen hydrolase"/>
    <property type="match status" value="1"/>
</dbReference>
<dbReference type="InterPro" id="IPR050345">
    <property type="entry name" value="Aliph_Amidase/BUP"/>
</dbReference>
<dbReference type="Gene3D" id="3.60.110.10">
    <property type="entry name" value="Carbon-nitrogen hydrolase"/>
    <property type="match status" value="1"/>
</dbReference>
<dbReference type="Proteomes" id="UP000316921">
    <property type="component" value="Chromosome"/>
</dbReference>
<keyword evidence="3" id="KW-0436">Ligase</keyword>
<sequence>MNRARIRIAQVNPRLGDLAHNLDLHLAEIEAARADGIQVLVFPELSLTGYFLKDQTAELAMNLEAAELQRLIGESGDLSICVGFVERSSSGAIYNAAAWLERGEVKHVHRKVHLVSYGMFDEGRDFAAGTGYRSFDSIHGRFGILICEDLWHMTGAYTYLLDEVDGLIVTSASPARGVAAEGGARGLRSARTWDRLAGAFATLTQSWLVFANRVGFEDGVAFGGGSAVYGPGGDTIAQLDEAALLDPGRLDATLDGATLRRARVATPLRRDERPWVLASELAARDTDGRRIR</sequence>
<dbReference type="GO" id="GO:0003952">
    <property type="term" value="F:NAD+ synthase (glutamine-hydrolyzing) activity"/>
    <property type="evidence" value="ECO:0007669"/>
    <property type="project" value="UniProtKB-EC"/>
</dbReference>
<dbReference type="InterPro" id="IPR003010">
    <property type="entry name" value="C-N_Hydrolase"/>
</dbReference>
<evidence type="ECO:0000259" key="2">
    <source>
        <dbReference type="PROSITE" id="PS50263"/>
    </source>
</evidence>
<dbReference type="PANTHER" id="PTHR43674:SF2">
    <property type="entry name" value="BETA-UREIDOPROPIONASE"/>
    <property type="match status" value="1"/>
</dbReference>
<keyword evidence="1" id="KW-0378">Hydrolase</keyword>
<keyword evidence="4" id="KW-1185">Reference proteome</keyword>
<organism evidence="3 4">
    <name type="scientific">Engelhardtia mirabilis</name>
    <dbReference type="NCBI Taxonomy" id="2528011"/>
    <lineage>
        <taxon>Bacteria</taxon>
        <taxon>Pseudomonadati</taxon>
        <taxon>Planctomycetota</taxon>
        <taxon>Planctomycetia</taxon>
        <taxon>Planctomycetia incertae sedis</taxon>
        <taxon>Engelhardtia</taxon>
    </lineage>
</organism>
<dbReference type="RefSeq" id="WP_419191982.1">
    <property type="nucleotide sequence ID" value="NZ_CP036287.1"/>
</dbReference>
<dbReference type="GO" id="GO:0050126">
    <property type="term" value="F:N-carbamoylputrescine amidase activity"/>
    <property type="evidence" value="ECO:0007669"/>
    <property type="project" value="TreeGrafter"/>
</dbReference>
<evidence type="ECO:0000313" key="4">
    <source>
        <dbReference type="Proteomes" id="UP000316921"/>
    </source>
</evidence>
<dbReference type="EC" id="6.3.5.1" evidence="3"/>
<dbReference type="InterPro" id="IPR036526">
    <property type="entry name" value="C-N_Hydrolase_sf"/>
</dbReference>
<dbReference type="Pfam" id="PF00795">
    <property type="entry name" value="CN_hydrolase"/>
    <property type="match status" value="1"/>
</dbReference>
<dbReference type="PROSITE" id="PS50263">
    <property type="entry name" value="CN_HYDROLASE"/>
    <property type="match status" value="1"/>
</dbReference>
<dbReference type="AlphaFoldDB" id="A0A518BDF6"/>
<dbReference type="PANTHER" id="PTHR43674">
    <property type="entry name" value="NITRILASE C965.09-RELATED"/>
    <property type="match status" value="1"/>
</dbReference>
<feature type="domain" description="CN hydrolase" evidence="2">
    <location>
        <begin position="4"/>
        <end position="256"/>
    </location>
</feature>
<dbReference type="EMBL" id="CP036287">
    <property type="protein sequence ID" value="QDU65004.1"/>
    <property type="molecule type" value="Genomic_DNA"/>
</dbReference>
<proteinExistence type="predicted"/>
<accession>A0A518BDF6</accession>
<dbReference type="KEGG" id="pbap:Pla133_00670"/>